<dbReference type="CDD" id="cd04458">
    <property type="entry name" value="CSP_CDS"/>
    <property type="match status" value="1"/>
</dbReference>
<dbReference type="Pfam" id="PF00313">
    <property type="entry name" value="CSD"/>
    <property type="match status" value="1"/>
</dbReference>
<dbReference type="GO" id="GO:0003723">
    <property type="term" value="F:RNA binding"/>
    <property type="evidence" value="ECO:0007669"/>
    <property type="project" value="UniProtKB-KW"/>
</dbReference>
<dbReference type="RefSeq" id="XP_003078544.2">
    <property type="nucleotide sequence ID" value="XM_003078496.2"/>
</dbReference>
<dbReference type="Gene3D" id="2.40.50.140">
    <property type="entry name" value="Nucleic acid-binding proteins"/>
    <property type="match status" value="3"/>
</dbReference>
<dbReference type="GeneID" id="9834004"/>
<dbReference type="SMART" id="SM00357">
    <property type="entry name" value="CSP"/>
    <property type="match status" value="3"/>
</dbReference>
<dbReference type="InterPro" id="IPR002059">
    <property type="entry name" value="CSP_DNA-bd"/>
</dbReference>
<comment type="caution">
    <text evidence="8">The sequence shown here is derived from an EMBL/GenBank/DDBJ whole genome shotgun (WGS) entry which is preliminary data.</text>
</comment>
<keyword evidence="2" id="KW-0963">Cytoplasm</keyword>
<keyword evidence="4" id="KW-0694">RNA-binding</keyword>
<organism evidence="8 9">
    <name type="scientific">Ostreococcus tauri</name>
    <name type="common">Marine green alga</name>
    <dbReference type="NCBI Taxonomy" id="70448"/>
    <lineage>
        <taxon>Eukaryota</taxon>
        <taxon>Viridiplantae</taxon>
        <taxon>Chlorophyta</taxon>
        <taxon>Mamiellophyceae</taxon>
        <taxon>Mamiellales</taxon>
        <taxon>Bathycoccaceae</taxon>
        <taxon>Ostreococcus</taxon>
    </lineage>
</organism>
<dbReference type="KEGG" id="ota:OT_ostta04g00220"/>
<sequence>MSARGGTTRAIEAGEREYGRIVALKESFGFIRCGARLETQGGARGRGGPPREAQVFFHASEFHKELANRDKPALDPGDVVKFIVGPSPKGDGQMNAFDVQKCEDDEVKPRVEREDTFGCVSRTLRGKMKRDAYGGRLVYNADNGDEVGEGSTAAPEGESQVDVEAMKTEIEFSGADLDDACRLSKLHQGVLVRFTLSYDPYSRAMRATNVREAFPQAKDKKTEGGVGAESDDWKRDKPVVEEEFGVISVIKSGYGFIKCCSRSKDLFFHFSELAEDADSAKPGQEVRFVATEEPRRGQLVATSVRYAPKGSAVFATVDERPVRGICKTKLMFSKGFSSSRDGGDRSSKPHGVLELTRSGEAKEYKFTRDGLLDARNNPREGEVVQFCVRTDKRTQHESACKIEIMRFTGKVTSTKSDGLYGFVEHVDQGTGEVGKAFVHGAEIEGQARLNVGDELEYALQAGRKSDEYTAKRVKIVVAAPVDANAIPSRSESPRMNRESQFSGSQFKITKGPDGTRGFEMGRGKGLAEKAAALMSQLKIDACVFVPVAGVSSSASLVDADAVHIDESAVADAA</sequence>
<reference evidence="8 9" key="2">
    <citation type="journal article" date="2014" name="BMC Genomics">
        <title>An improved genome of the model marine alga Ostreococcus tauri unfolds by assessing Illumina de novo assemblies.</title>
        <authorList>
            <person name="Blanc-Mathieu R."/>
            <person name="Verhelst B."/>
            <person name="Derelle E."/>
            <person name="Rombauts S."/>
            <person name="Bouget F.Y."/>
            <person name="Carre I."/>
            <person name="Chateau A."/>
            <person name="Eyre-Walker A."/>
            <person name="Grimsley N."/>
            <person name="Moreau H."/>
            <person name="Piegu B."/>
            <person name="Rivals E."/>
            <person name="Schackwitz W."/>
            <person name="Van de Peer Y."/>
            <person name="Piganeau G."/>
        </authorList>
    </citation>
    <scope>NUCLEOTIDE SEQUENCE [LARGE SCALE GENOMIC DNA]</scope>
    <source>
        <strain evidence="9">OTTH 0595 / CCAP 157/2 / RCC745</strain>
    </source>
</reference>
<evidence type="ECO:0000256" key="6">
    <source>
        <dbReference type="SAM" id="MobiDB-lite"/>
    </source>
</evidence>
<evidence type="ECO:0000256" key="5">
    <source>
        <dbReference type="ARBA" id="ARBA00044751"/>
    </source>
</evidence>
<feature type="region of interest" description="Disordered" evidence="6">
    <location>
        <begin position="487"/>
        <end position="514"/>
    </location>
</feature>
<name>A0A090LZR2_OSTTA</name>
<dbReference type="SUPFAM" id="SSF50249">
    <property type="entry name" value="Nucleic acid-binding proteins"/>
    <property type="match status" value="3"/>
</dbReference>
<dbReference type="PANTHER" id="PTHR12913">
    <property type="entry name" value="UNR PROTEIN N-RAS UPSTREAM GENE PROTEIN"/>
    <property type="match status" value="1"/>
</dbReference>
<dbReference type="InterPro" id="IPR019844">
    <property type="entry name" value="CSD_CS"/>
</dbReference>
<reference evidence="9" key="1">
    <citation type="journal article" date="2006" name="Proc. Natl. Acad. Sci. U.S.A.">
        <title>Genome analysis of the smallest free-living eukaryote Ostreococcus tauri unveils many unique features.</title>
        <authorList>
            <person name="Derelle E."/>
            <person name="Ferraz C."/>
            <person name="Rombauts S."/>
            <person name="Rouze P."/>
            <person name="Worden A.Z."/>
            <person name="Robbens S."/>
            <person name="Partensky F."/>
            <person name="Degroeve S."/>
            <person name="Echeynie S."/>
            <person name="Cooke R."/>
            <person name="Saeys Y."/>
            <person name="Wuyts J."/>
            <person name="Jabbari K."/>
            <person name="Bowler C."/>
            <person name="Panaud O."/>
            <person name="Piegu B."/>
            <person name="Ball S.G."/>
            <person name="Ral J.-P."/>
            <person name="Bouget F.-Y."/>
            <person name="Piganeau G."/>
            <person name="De Baets B."/>
            <person name="Picard A."/>
            <person name="Delseny M."/>
            <person name="Demaille J."/>
            <person name="Van de Peer Y."/>
            <person name="Moreau H."/>
        </authorList>
    </citation>
    <scope>NUCLEOTIDE SEQUENCE [LARGE SCALE GENOMIC DNA]</scope>
    <source>
        <strain evidence="9">OTTH 0595 / CCAP 157/2 / RCC745</strain>
    </source>
</reference>
<feature type="compositionally biased region" description="Polar residues" evidence="6">
    <location>
        <begin position="498"/>
        <end position="507"/>
    </location>
</feature>
<keyword evidence="9" id="KW-1185">Reference proteome</keyword>
<evidence type="ECO:0000256" key="3">
    <source>
        <dbReference type="ARBA" id="ARBA00022737"/>
    </source>
</evidence>
<comment type="similarity">
    <text evidence="5">Belongs to the UNR family.</text>
</comment>
<protein>
    <submittedName>
        <fullName evidence="8">Cold-shock protein, DNA-binding</fullName>
    </submittedName>
</protein>
<keyword evidence="8" id="KW-0238">DNA-binding</keyword>
<feature type="domain" description="CSD" evidence="7">
    <location>
        <begin position="242"/>
        <end position="306"/>
    </location>
</feature>
<dbReference type="InterPro" id="IPR011129">
    <property type="entry name" value="CSD"/>
</dbReference>
<gene>
    <name evidence="8" type="ORF">OT_ostta04g00220</name>
</gene>
<evidence type="ECO:0000256" key="4">
    <source>
        <dbReference type="ARBA" id="ARBA00022884"/>
    </source>
</evidence>
<evidence type="ECO:0000256" key="2">
    <source>
        <dbReference type="ARBA" id="ARBA00022490"/>
    </source>
</evidence>
<dbReference type="Proteomes" id="UP000009170">
    <property type="component" value="Unassembled WGS sequence"/>
</dbReference>
<evidence type="ECO:0000259" key="7">
    <source>
        <dbReference type="PROSITE" id="PS51857"/>
    </source>
</evidence>
<proteinExistence type="inferred from homology"/>
<dbReference type="PROSITE" id="PS00352">
    <property type="entry name" value="CSD_1"/>
    <property type="match status" value="1"/>
</dbReference>
<dbReference type="InParanoid" id="A0A090LZR2"/>
<dbReference type="PROSITE" id="PS51857">
    <property type="entry name" value="CSD_2"/>
    <property type="match status" value="1"/>
</dbReference>
<evidence type="ECO:0000313" key="9">
    <source>
        <dbReference type="Proteomes" id="UP000009170"/>
    </source>
</evidence>
<keyword evidence="3" id="KW-0677">Repeat</keyword>
<comment type="subcellular location">
    <subcellularLocation>
        <location evidence="1">Cytoplasm</location>
    </subcellularLocation>
</comment>
<dbReference type="OrthoDB" id="514780at2759"/>
<dbReference type="InterPro" id="IPR012340">
    <property type="entry name" value="NA-bd_OB-fold"/>
</dbReference>
<dbReference type="GO" id="GO:0005737">
    <property type="term" value="C:cytoplasm"/>
    <property type="evidence" value="ECO:0007669"/>
    <property type="project" value="UniProtKB-SubCell"/>
</dbReference>
<dbReference type="AlphaFoldDB" id="A0A090LZR2"/>
<dbReference type="PANTHER" id="PTHR12913:SF1">
    <property type="entry name" value="COLD SHOCK DOMAIN-CONTAINING PROTEIN E1"/>
    <property type="match status" value="1"/>
</dbReference>
<accession>A0A090LZR2</accession>
<evidence type="ECO:0000313" key="8">
    <source>
        <dbReference type="EMBL" id="CEF97406.1"/>
    </source>
</evidence>
<dbReference type="STRING" id="70448.A0A090LZR2"/>
<dbReference type="EMBL" id="CAID01000004">
    <property type="protein sequence ID" value="CEF97406.1"/>
    <property type="molecule type" value="Genomic_DNA"/>
</dbReference>
<evidence type="ECO:0000256" key="1">
    <source>
        <dbReference type="ARBA" id="ARBA00004496"/>
    </source>
</evidence>
<dbReference type="GO" id="GO:0003677">
    <property type="term" value="F:DNA binding"/>
    <property type="evidence" value="ECO:0007669"/>
    <property type="project" value="UniProtKB-KW"/>
</dbReference>